<dbReference type="Gene3D" id="3.40.50.1240">
    <property type="entry name" value="Phosphoglycerate mutase-like"/>
    <property type="match status" value="1"/>
</dbReference>
<dbReference type="Pfam" id="PF00300">
    <property type="entry name" value="His_Phos_1"/>
    <property type="match status" value="1"/>
</dbReference>
<dbReference type="SUPFAM" id="SSF53254">
    <property type="entry name" value="Phosphoglycerate mutase-like"/>
    <property type="match status" value="1"/>
</dbReference>
<evidence type="ECO:0000313" key="2">
    <source>
        <dbReference type="EMBL" id="SDD08162.1"/>
    </source>
</evidence>
<gene>
    <name evidence="2" type="ORF">SAMN04489747_0120</name>
</gene>
<accession>A0A1G6RU62</accession>
<dbReference type="CDD" id="cd07067">
    <property type="entry name" value="HP_PGM_like"/>
    <property type="match status" value="1"/>
</dbReference>
<dbReference type="STRING" id="675864.SAMN04489747_0120"/>
<dbReference type="GO" id="GO:0016787">
    <property type="term" value="F:hydrolase activity"/>
    <property type="evidence" value="ECO:0007669"/>
    <property type="project" value="UniProtKB-KW"/>
</dbReference>
<dbReference type="EMBL" id="LT629688">
    <property type="protein sequence ID" value="SDD08162.1"/>
    <property type="molecule type" value="Genomic_DNA"/>
</dbReference>
<dbReference type="SMART" id="SM00855">
    <property type="entry name" value="PGAM"/>
    <property type="match status" value="1"/>
</dbReference>
<organism evidence="2 3">
    <name type="scientific">Auraticoccus monumenti</name>
    <dbReference type="NCBI Taxonomy" id="675864"/>
    <lineage>
        <taxon>Bacteria</taxon>
        <taxon>Bacillati</taxon>
        <taxon>Actinomycetota</taxon>
        <taxon>Actinomycetes</taxon>
        <taxon>Propionibacteriales</taxon>
        <taxon>Propionibacteriaceae</taxon>
        <taxon>Auraticoccus</taxon>
    </lineage>
</organism>
<dbReference type="OrthoDB" id="9810154at2"/>
<protein>
    <submittedName>
        <fullName evidence="2">Phosphohistidine phosphatase</fullName>
    </submittedName>
</protein>
<evidence type="ECO:0000313" key="3">
    <source>
        <dbReference type="Proteomes" id="UP000198546"/>
    </source>
</evidence>
<dbReference type="PANTHER" id="PTHR20935">
    <property type="entry name" value="PHOSPHOGLYCERATE MUTASE-RELATED"/>
    <property type="match status" value="1"/>
</dbReference>
<dbReference type="AlphaFoldDB" id="A0A1G6RU62"/>
<keyword evidence="1" id="KW-0378">Hydrolase</keyword>
<name>A0A1G6RU62_9ACTN</name>
<evidence type="ECO:0000256" key="1">
    <source>
        <dbReference type="ARBA" id="ARBA00022801"/>
    </source>
</evidence>
<keyword evidence="3" id="KW-1185">Reference proteome</keyword>
<dbReference type="PANTHER" id="PTHR20935:SF1">
    <property type="entry name" value="SLL1549 PROTEIN"/>
    <property type="match status" value="1"/>
</dbReference>
<reference evidence="2 3" key="1">
    <citation type="submission" date="2016-10" db="EMBL/GenBank/DDBJ databases">
        <authorList>
            <person name="de Groot N.N."/>
        </authorList>
    </citation>
    <scope>NUCLEOTIDE SEQUENCE [LARGE SCALE GENOMIC DNA]</scope>
    <source>
        <strain evidence="2 3">MON 2.2</strain>
    </source>
</reference>
<proteinExistence type="predicted"/>
<dbReference type="Proteomes" id="UP000198546">
    <property type="component" value="Chromosome i"/>
</dbReference>
<dbReference type="InterPro" id="IPR051021">
    <property type="entry name" value="Mito_Ser/Thr_phosphatase"/>
</dbReference>
<sequence>MDRRLHLLRHATTEDARPGHPDRDRRLTPLGHRQAAELGRWLETSGTLVDLVWCSPAERTRQTAAGLRLTAPTTVEPSLYRADPEDVRELVAGCDPEVASLLVVGHNPPVAELAHALAVGTPEDQTIARRFPPGTLASFAVAGWDDLGTARLTGLRLP</sequence>
<dbReference type="InterPro" id="IPR013078">
    <property type="entry name" value="His_Pase_superF_clade-1"/>
</dbReference>
<dbReference type="RefSeq" id="WP_090589626.1">
    <property type="nucleotide sequence ID" value="NZ_LT629688.1"/>
</dbReference>
<dbReference type="InterPro" id="IPR029033">
    <property type="entry name" value="His_PPase_superfam"/>
</dbReference>